<evidence type="ECO:0000313" key="2">
    <source>
        <dbReference type="Proteomes" id="UP000828048"/>
    </source>
</evidence>
<proteinExistence type="predicted"/>
<dbReference type="Proteomes" id="UP000828048">
    <property type="component" value="Chromosome 9"/>
</dbReference>
<sequence>MALSFQDQLAASCPRFVRSLTVQYSRTTPEMGAEYYLINTNYRLIKVACSTPNGVHNLKYIANMTFVKKYCCLFHLGHIFQWDEYDHFKAWMNMIVNQNPTFVDPYYRSSLAFTIAENLHEGIAQHPSWFLAIVGQVQGKTTVEIPRFTRSYLFAPKEAVAIVNSGDRRWYVKLKKGHLTEGWDQVAHAHNLHQNYCLLIASVGHLQFDLFVFNQDGCEVNYEWSTTLPIQEPNAPSGWNAEVAFSTANRTTALTACPPICFRACRHALRCAIVLKFADLESMEMPVQFQTSFQVQGRKEFNLVTRERTWTANYANGHLTGYGWTEFVNAHTLATGYVLILSPDANLNLHALIIGWNDHKRLYEWY</sequence>
<reference evidence="1 2" key="1">
    <citation type="journal article" date="2021" name="Hortic Res">
        <title>High-quality reference genome and annotation aids understanding of berry development for evergreen blueberry (Vaccinium darrowii).</title>
        <authorList>
            <person name="Yu J."/>
            <person name="Hulse-Kemp A.M."/>
            <person name="Babiker E."/>
            <person name="Staton M."/>
        </authorList>
    </citation>
    <scope>NUCLEOTIDE SEQUENCE [LARGE SCALE GENOMIC DNA]</scope>
    <source>
        <strain evidence="2">cv. NJ 8807/NJ 8810</strain>
        <tissue evidence="1">Young leaf</tissue>
    </source>
</reference>
<evidence type="ECO:0000313" key="1">
    <source>
        <dbReference type="EMBL" id="KAH7864995.1"/>
    </source>
</evidence>
<keyword evidence="2" id="KW-1185">Reference proteome</keyword>
<protein>
    <submittedName>
        <fullName evidence="1">Uncharacterized protein</fullName>
    </submittedName>
</protein>
<dbReference type="EMBL" id="CM037159">
    <property type="protein sequence ID" value="KAH7864995.1"/>
    <property type="molecule type" value="Genomic_DNA"/>
</dbReference>
<comment type="caution">
    <text evidence="1">The sequence shown here is derived from an EMBL/GenBank/DDBJ whole genome shotgun (WGS) entry which is preliminary data.</text>
</comment>
<accession>A0ACB7ZIP3</accession>
<organism evidence="1 2">
    <name type="scientific">Vaccinium darrowii</name>
    <dbReference type="NCBI Taxonomy" id="229202"/>
    <lineage>
        <taxon>Eukaryota</taxon>
        <taxon>Viridiplantae</taxon>
        <taxon>Streptophyta</taxon>
        <taxon>Embryophyta</taxon>
        <taxon>Tracheophyta</taxon>
        <taxon>Spermatophyta</taxon>
        <taxon>Magnoliopsida</taxon>
        <taxon>eudicotyledons</taxon>
        <taxon>Gunneridae</taxon>
        <taxon>Pentapetalae</taxon>
        <taxon>asterids</taxon>
        <taxon>Ericales</taxon>
        <taxon>Ericaceae</taxon>
        <taxon>Vaccinioideae</taxon>
        <taxon>Vaccinieae</taxon>
        <taxon>Vaccinium</taxon>
    </lineage>
</organism>
<gene>
    <name evidence="1" type="ORF">Vadar_000921</name>
</gene>
<name>A0ACB7ZIP3_9ERIC</name>